<reference evidence="2" key="2">
    <citation type="journal article" date="2020" name="Nat. Commun.">
        <title>Large-scale genome sequencing of mycorrhizal fungi provides insights into the early evolution of symbiotic traits.</title>
        <authorList>
            <person name="Miyauchi S."/>
            <person name="Kiss E."/>
            <person name="Kuo A."/>
            <person name="Drula E."/>
            <person name="Kohler A."/>
            <person name="Sanchez-Garcia M."/>
            <person name="Morin E."/>
            <person name="Andreopoulos B."/>
            <person name="Barry K.W."/>
            <person name="Bonito G."/>
            <person name="Buee M."/>
            <person name="Carver A."/>
            <person name="Chen C."/>
            <person name="Cichocki N."/>
            <person name="Clum A."/>
            <person name="Culley D."/>
            <person name="Crous P.W."/>
            <person name="Fauchery L."/>
            <person name="Girlanda M."/>
            <person name="Hayes R.D."/>
            <person name="Keri Z."/>
            <person name="LaButti K."/>
            <person name="Lipzen A."/>
            <person name="Lombard V."/>
            <person name="Magnuson J."/>
            <person name="Maillard F."/>
            <person name="Murat C."/>
            <person name="Nolan M."/>
            <person name="Ohm R.A."/>
            <person name="Pangilinan J."/>
            <person name="Pereira M.F."/>
            <person name="Perotto S."/>
            <person name="Peter M."/>
            <person name="Pfister S."/>
            <person name="Riley R."/>
            <person name="Sitrit Y."/>
            <person name="Stielow J.B."/>
            <person name="Szollosi G."/>
            <person name="Zifcakova L."/>
            <person name="Stursova M."/>
            <person name="Spatafora J.W."/>
            <person name="Tedersoo L."/>
            <person name="Vaario L.M."/>
            <person name="Yamada A."/>
            <person name="Yan M."/>
            <person name="Wang P."/>
            <person name="Xu J."/>
            <person name="Bruns T."/>
            <person name="Baldrian P."/>
            <person name="Vilgalys R."/>
            <person name="Dunand C."/>
            <person name="Henrissat B."/>
            <person name="Grigoriev I.V."/>
            <person name="Hibbett D."/>
            <person name="Nagy L.G."/>
            <person name="Martin F.M."/>
        </authorList>
    </citation>
    <scope>NUCLEOTIDE SEQUENCE</scope>
    <source>
        <strain evidence="2">BED1</strain>
    </source>
</reference>
<evidence type="ECO:0000313" key="2">
    <source>
        <dbReference type="EMBL" id="KAF8426440.1"/>
    </source>
</evidence>
<dbReference type="EMBL" id="WHUW01000087">
    <property type="protein sequence ID" value="KAF8426440.1"/>
    <property type="molecule type" value="Genomic_DNA"/>
</dbReference>
<name>A0AAD4G7P2_BOLED</name>
<sequence>MGVSDPESVKLSGRTFTAAALRNLIPKQASQIDLVVHRGSHAINEYNNPDLIPGMFPTLFPHGIGGFEDKFRPTSLSFQLQARYTLNLSDRSFRYHHSYIFVVLNIVQRRLAHLHTAFTCRKSNFEQIARKLTTLSPALLQRVANRLELEHRISDMTQEERNALSLLKHVNTISARIPGSEASKFFIRNEIRSYFGYFGLPHLFFTFNPSVAHSPIFQVMYGGQYVDLSARFPKLVAARERALRVARGPIAAANFFEFSVRCWDYKKHQSSPSGGLFGRLRAFYGTCE</sequence>
<keyword evidence="3" id="KW-1185">Reference proteome</keyword>
<dbReference type="InterPro" id="IPR025476">
    <property type="entry name" value="Helitron_helicase-like"/>
</dbReference>
<reference evidence="2" key="1">
    <citation type="submission" date="2019-10" db="EMBL/GenBank/DDBJ databases">
        <authorList>
            <consortium name="DOE Joint Genome Institute"/>
            <person name="Kuo A."/>
            <person name="Miyauchi S."/>
            <person name="Kiss E."/>
            <person name="Drula E."/>
            <person name="Kohler A."/>
            <person name="Sanchez-Garcia M."/>
            <person name="Andreopoulos B."/>
            <person name="Barry K.W."/>
            <person name="Bonito G."/>
            <person name="Buee M."/>
            <person name="Carver A."/>
            <person name="Chen C."/>
            <person name="Cichocki N."/>
            <person name="Clum A."/>
            <person name="Culley D."/>
            <person name="Crous P.W."/>
            <person name="Fauchery L."/>
            <person name="Girlanda M."/>
            <person name="Hayes R."/>
            <person name="Keri Z."/>
            <person name="LaButti K."/>
            <person name="Lipzen A."/>
            <person name="Lombard V."/>
            <person name="Magnuson J."/>
            <person name="Maillard F."/>
            <person name="Morin E."/>
            <person name="Murat C."/>
            <person name="Nolan M."/>
            <person name="Ohm R."/>
            <person name="Pangilinan J."/>
            <person name="Pereira M."/>
            <person name="Perotto S."/>
            <person name="Peter M."/>
            <person name="Riley R."/>
            <person name="Sitrit Y."/>
            <person name="Stielow B."/>
            <person name="Szollosi G."/>
            <person name="Zifcakova L."/>
            <person name="Stursova M."/>
            <person name="Spatafora J.W."/>
            <person name="Tedersoo L."/>
            <person name="Vaario L.-M."/>
            <person name="Yamada A."/>
            <person name="Yan M."/>
            <person name="Wang P."/>
            <person name="Xu J."/>
            <person name="Bruns T."/>
            <person name="Baldrian P."/>
            <person name="Vilgalys R."/>
            <person name="Henrissat B."/>
            <person name="Grigoriev I.V."/>
            <person name="Hibbett D."/>
            <person name="Nagy L.G."/>
            <person name="Martin F.M."/>
        </authorList>
    </citation>
    <scope>NUCLEOTIDE SEQUENCE</scope>
    <source>
        <strain evidence="2">BED1</strain>
    </source>
</reference>
<evidence type="ECO:0000259" key="1">
    <source>
        <dbReference type="Pfam" id="PF14214"/>
    </source>
</evidence>
<protein>
    <recommendedName>
        <fullName evidence="1">Helitron helicase-like domain-containing protein</fullName>
    </recommendedName>
</protein>
<dbReference type="AlphaFoldDB" id="A0AAD4G7P2"/>
<feature type="domain" description="Helitron helicase-like" evidence="1">
    <location>
        <begin position="84"/>
        <end position="288"/>
    </location>
</feature>
<comment type="caution">
    <text evidence="2">The sequence shown here is derived from an EMBL/GenBank/DDBJ whole genome shotgun (WGS) entry which is preliminary data.</text>
</comment>
<proteinExistence type="predicted"/>
<gene>
    <name evidence="2" type="ORF">L210DRAFT_3420655</name>
</gene>
<evidence type="ECO:0000313" key="3">
    <source>
        <dbReference type="Proteomes" id="UP001194468"/>
    </source>
</evidence>
<organism evidence="2 3">
    <name type="scientific">Boletus edulis BED1</name>
    <dbReference type="NCBI Taxonomy" id="1328754"/>
    <lineage>
        <taxon>Eukaryota</taxon>
        <taxon>Fungi</taxon>
        <taxon>Dikarya</taxon>
        <taxon>Basidiomycota</taxon>
        <taxon>Agaricomycotina</taxon>
        <taxon>Agaricomycetes</taxon>
        <taxon>Agaricomycetidae</taxon>
        <taxon>Boletales</taxon>
        <taxon>Boletineae</taxon>
        <taxon>Boletaceae</taxon>
        <taxon>Boletoideae</taxon>
        <taxon>Boletus</taxon>
    </lineage>
</organism>
<dbReference type="Pfam" id="PF14214">
    <property type="entry name" value="Helitron_like_N"/>
    <property type="match status" value="1"/>
</dbReference>
<feature type="non-terminal residue" evidence="2">
    <location>
        <position position="288"/>
    </location>
</feature>
<dbReference type="Proteomes" id="UP001194468">
    <property type="component" value="Unassembled WGS sequence"/>
</dbReference>
<accession>A0AAD4G7P2</accession>